<dbReference type="Proteomes" id="UP000192366">
    <property type="component" value="Unassembled WGS sequence"/>
</dbReference>
<protein>
    <recommendedName>
        <fullName evidence="4">Copper chaperone PCu(A)C</fullName>
    </recommendedName>
</protein>
<feature type="chain" id="PRO_5012393952" description="Copper chaperone PCu(A)C" evidence="1">
    <location>
        <begin position="21"/>
        <end position="161"/>
    </location>
</feature>
<evidence type="ECO:0000256" key="1">
    <source>
        <dbReference type="SAM" id="SignalP"/>
    </source>
</evidence>
<keyword evidence="1" id="KW-0732">Signal</keyword>
<feature type="signal peptide" evidence="1">
    <location>
        <begin position="1"/>
        <end position="20"/>
    </location>
</feature>
<dbReference type="STRING" id="564198.BST17_11425"/>
<dbReference type="OrthoDB" id="9796962at2"/>
<keyword evidence="3" id="KW-1185">Reference proteome</keyword>
<comment type="caution">
    <text evidence="2">The sequence shown here is derived from an EMBL/GenBank/DDBJ whole genome shotgun (WGS) entry which is preliminary data.</text>
</comment>
<dbReference type="PANTHER" id="PTHR36302:SF1">
    <property type="entry name" value="COPPER CHAPERONE PCU(A)C"/>
    <property type="match status" value="1"/>
</dbReference>
<dbReference type="InterPro" id="IPR036182">
    <property type="entry name" value="PCuAC_sf"/>
</dbReference>
<dbReference type="PROSITE" id="PS51257">
    <property type="entry name" value="PROKAR_LIPOPROTEIN"/>
    <property type="match status" value="1"/>
</dbReference>
<dbReference type="PANTHER" id="PTHR36302">
    <property type="entry name" value="BLR7088 PROTEIN"/>
    <property type="match status" value="1"/>
</dbReference>
<dbReference type="InterPro" id="IPR058248">
    <property type="entry name" value="Lxx211020-like"/>
</dbReference>
<gene>
    <name evidence="2" type="ORF">BST17_11425</name>
</gene>
<dbReference type="Gene3D" id="2.60.40.1890">
    <property type="entry name" value="PCu(A)C copper chaperone"/>
    <property type="match status" value="1"/>
</dbReference>
<proteinExistence type="predicted"/>
<dbReference type="EMBL" id="MVHJ01000008">
    <property type="protein sequence ID" value="ORA04773.1"/>
    <property type="molecule type" value="Genomic_DNA"/>
</dbReference>
<dbReference type="RefSeq" id="WP_083057974.1">
    <property type="nucleotide sequence ID" value="NZ_JACKVM010000005.1"/>
</dbReference>
<sequence>MRKLMILVAAVLLSACGSPAADERPMAEQVSIHDQWAAATDDGMAAMFGSLTNDGDREARITYGTSPAANIIEMHEVVGESGSKTMRPKDGGFVIAGGGSHDLVPGGDHVMLMDLTGPLSPGTDVTVTLVFEDGSSLPVTAQVRDFAGANEEYQPGHGSHG</sequence>
<accession>A0A1W9YXI8</accession>
<name>A0A1W9YXI8_MYCBA</name>
<dbReference type="InterPro" id="IPR007410">
    <property type="entry name" value="LpqE-like"/>
</dbReference>
<dbReference type="AlphaFoldDB" id="A0A1W9YXI8"/>
<evidence type="ECO:0008006" key="4">
    <source>
        <dbReference type="Google" id="ProtNLM"/>
    </source>
</evidence>
<dbReference type="Pfam" id="PF04314">
    <property type="entry name" value="PCuAC"/>
    <property type="match status" value="1"/>
</dbReference>
<dbReference type="SUPFAM" id="SSF110087">
    <property type="entry name" value="DR1885-like metal-binding protein"/>
    <property type="match status" value="1"/>
</dbReference>
<evidence type="ECO:0000313" key="2">
    <source>
        <dbReference type="EMBL" id="ORA04773.1"/>
    </source>
</evidence>
<evidence type="ECO:0000313" key="3">
    <source>
        <dbReference type="Proteomes" id="UP000192366"/>
    </source>
</evidence>
<organism evidence="2 3">
    <name type="scientific">Mycolicibacterium bacteremicum</name>
    <name type="common">Mycobacterium bacteremicum</name>
    <dbReference type="NCBI Taxonomy" id="564198"/>
    <lineage>
        <taxon>Bacteria</taxon>
        <taxon>Bacillati</taxon>
        <taxon>Actinomycetota</taxon>
        <taxon>Actinomycetes</taxon>
        <taxon>Mycobacteriales</taxon>
        <taxon>Mycobacteriaceae</taxon>
        <taxon>Mycolicibacterium</taxon>
    </lineage>
</organism>
<reference evidence="2 3" key="1">
    <citation type="submission" date="2017-02" db="EMBL/GenBank/DDBJ databases">
        <title>The new phylogeny of genus Mycobacterium.</title>
        <authorList>
            <person name="Tortoli E."/>
            <person name="Trovato A."/>
            <person name="Cirillo D.M."/>
        </authorList>
    </citation>
    <scope>NUCLEOTIDE SEQUENCE [LARGE SCALE GENOMIC DNA]</scope>
    <source>
        <strain evidence="2 3">DSM 45578</strain>
    </source>
</reference>